<feature type="domain" description="WxL Interacting Protein peptidoglycan binding" evidence="1">
    <location>
        <begin position="30"/>
        <end position="147"/>
    </location>
</feature>
<dbReference type="Pfam" id="PF06030">
    <property type="entry name" value="WxLIP_PGBD"/>
    <property type="match status" value="1"/>
</dbReference>
<organism evidence="3 4">
    <name type="scientific">Weissella soli</name>
    <dbReference type="NCBI Taxonomy" id="155866"/>
    <lineage>
        <taxon>Bacteria</taxon>
        <taxon>Bacillati</taxon>
        <taxon>Bacillota</taxon>
        <taxon>Bacilli</taxon>
        <taxon>Lactobacillales</taxon>
        <taxon>Lactobacillaceae</taxon>
        <taxon>Weissella</taxon>
    </lineage>
</organism>
<reference evidence="3 4" key="1">
    <citation type="submission" date="2018-07" db="EMBL/GenBank/DDBJ databases">
        <title>Genomic Encyclopedia of Type Strains, Phase III (KMG-III): the genomes of soil and plant-associated and newly described type strains.</title>
        <authorList>
            <person name="Whitman W."/>
        </authorList>
    </citation>
    <scope>NUCLEOTIDE SEQUENCE [LARGE SCALE GENOMIC DNA]</scope>
    <source>
        <strain evidence="3 4">CECT 7031</strain>
    </source>
</reference>
<dbReference type="AlphaFoldDB" id="A0A288Q6E3"/>
<comment type="caution">
    <text evidence="3">The sequence shown here is derived from an EMBL/GenBank/DDBJ whole genome shotgun (WGS) entry which is preliminary data.</text>
</comment>
<evidence type="ECO:0000313" key="3">
    <source>
        <dbReference type="EMBL" id="RDL11829.1"/>
    </source>
</evidence>
<dbReference type="InterPro" id="IPR021759">
    <property type="entry name" value="WxLIP_HBD"/>
</dbReference>
<dbReference type="RefSeq" id="WP_070229899.1">
    <property type="nucleotide sequence ID" value="NZ_BJYO01000002.1"/>
</dbReference>
<feature type="domain" description="WxL Interacting Protein host binding" evidence="2">
    <location>
        <begin position="161"/>
        <end position="308"/>
    </location>
</feature>
<dbReference type="GeneID" id="94545824"/>
<gene>
    <name evidence="3" type="ORF">DFP99_0248</name>
</gene>
<name>A0A288Q6E3_9LACO</name>
<dbReference type="Pfam" id="PF11797">
    <property type="entry name" value="WxLIP_HBD"/>
    <property type="match status" value="1"/>
</dbReference>
<dbReference type="KEGG" id="wso:WSWS_00618"/>
<evidence type="ECO:0000313" key="4">
    <source>
        <dbReference type="Proteomes" id="UP000254912"/>
    </source>
</evidence>
<dbReference type="InterPro" id="IPR010317">
    <property type="entry name" value="WxLIP_PGBD"/>
</dbReference>
<protein>
    <submittedName>
        <fullName evidence="3">Uncharacterized protein DUF3324</fullName>
    </submittedName>
</protein>
<accession>A0A288Q6E3</accession>
<sequence length="364" mass="40064">MKKYFIVILLFGFSILYPEKVIHADSDMNFQVQVVPSKLQRGQGEAYFDLVVPPRKSTSIQLNLKNTSSSTVKVAISVVPATTDMSGKVAYGGRNGDGSLPEMNLAKYVKGPKTIVIPAKSTVTYKATIEMPASNYAGIITGGIVLQQETAGSSPSNNSHNSLQVLSKYRYVIALLARTSDTNWQPAEKIGTAIVARSKKTVGIKVPITNTSNTFLNQLSIDTSVQKDGKKFVTHNDHMQMAPNSNFNYAVHLGSRVTTGTYQVMTKTYFVEDESGQYVDSKGTKYRYAVSKKQNVSVTSDQANQLNKALQKNKHVFPSIFYIVGIILLLLMILVMVGGIFFWRGRKKQAAQIAELKAKISDKK</sequence>
<evidence type="ECO:0000259" key="2">
    <source>
        <dbReference type="Pfam" id="PF11797"/>
    </source>
</evidence>
<evidence type="ECO:0000259" key="1">
    <source>
        <dbReference type="Pfam" id="PF06030"/>
    </source>
</evidence>
<dbReference type="EMBL" id="QRAS01000001">
    <property type="protein sequence ID" value="RDL11829.1"/>
    <property type="molecule type" value="Genomic_DNA"/>
</dbReference>
<proteinExistence type="predicted"/>
<dbReference type="Proteomes" id="UP000254912">
    <property type="component" value="Unassembled WGS sequence"/>
</dbReference>
<keyword evidence="4" id="KW-1185">Reference proteome</keyword>